<reference evidence="1 2" key="1">
    <citation type="submission" date="2024-10" db="EMBL/GenBank/DDBJ databases">
        <title>Updated reference genomes for cyclostephanoid diatoms.</title>
        <authorList>
            <person name="Roberts W.R."/>
            <person name="Alverson A.J."/>
        </authorList>
    </citation>
    <scope>NUCLEOTIDE SEQUENCE [LARGE SCALE GENOMIC DNA]</scope>
    <source>
        <strain evidence="1 2">AJA276-08</strain>
    </source>
</reference>
<name>A0ABD3ND75_9STRA</name>
<dbReference type="Proteomes" id="UP001530315">
    <property type="component" value="Unassembled WGS sequence"/>
</dbReference>
<dbReference type="AlphaFoldDB" id="A0ABD3ND75"/>
<sequence length="108" mass="12703">MALIDQLKDNEVCDCTSKNKDESERNFAVCYSLSELLDRKWFIGKYRLDSDFFVFVKETVTARATKDINQWKYDFFIRPVESHMAQRKNLTEDCQTSSSDLPNNCKVE</sequence>
<evidence type="ECO:0000313" key="2">
    <source>
        <dbReference type="Proteomes" id="UP001530315"/>
    </source>
</evidence>
<comment type="caution">
    <text evidence="1">The sequence shown here is derived from an EMBL/GenBank/DDBJ whole genome shotgun (WGS) entry which is preliminary data.</text>
</comment>
<accession>A0ABD3ND75</accession>
<protein>
    <submittedName>
        <fullName evidence="1">Uncharacterized protein</fullName>
    </submittedName>
</protein>
<gene>
    <name evidence="1" type="ORF">ACHAW5_003129</name>
</gene>
<organism evidence="1 2">
    <name type="scientific">Stephanodiscus triporus</name>
    <dbReference type="NCBI Taxonomy" id="2934178"/>
    <lineage>
        <taxon>Eukaryota</taxon>
        <taxon>Sar</taxon>
        <taxon>Stramenopiles</taxon>
        <taxon>Ochrophyta</taxon>
        <taxon>Bacillariophyta</taxon>
        <taxon>Coscinodiscophyceae</taxon>
        <taxon>Thalassiosirophycidae</taxon>
        <taxon>Stephanodiscales</taxon>
        <taxon>Stephanodiscaceae</taxon>
        <taxon>Stephanodiscus</taxon>
    </lineage>
</organism>
<keyword evidence="2" id="KW-1185">Reference proteome</keyword>
<evidence type="ECO:0000313" key="1">
    <source>
        <dbReference type="EMBL" id="KAL3770685.1"/>
    </source>
</evidence>
<dbReference type="EMBL" id="JALLAZ020001622">
    <property type="protein sequence ID" value="KAL3770685.1"/>
    <property type="molecule type" value="Genomic_DNA"/>
</dbReference>
<proteinExistence type="predicted"/>